<evidence type="ECO:0000256" key="1">
    <source>
        <dbReference type="ARBA" id="ARBA00004167"/>
    </source>
</evidence>
<dbReference type="SUPFAM" id="SSF57196">
    <property type="entry name" value="EGF/Laminin"/>
    <property type="match status" value="1"/>
</dbReference>
<name>A0A147B8E4_9ACAR</name>
<dbReference type="Pfam" id="PF00629">
    <property type="entry name" value="MAM"/>
    <property type="match status" value="1"/>
</dbReference>
<keyword evidence="2" id="KW-0812">Transmembrane</keyword>
<keyword evidence="4" id="KW-1133">Transmembrane helix</keyword>
<dbReference type="InterPro" id="IPR036055">
    <property type="entry name" value="LDL_receptor-like_sf"/>
</dbReference>
<comment type="subcellular location">
    <subcellularLocation>
        <location evidence="1">Membrane</location>
        <topology evidence="1">Single-pass membrane protein</topology>
    </subcellularLocation>
</comment>
<feature type="domain" description="MAM" evidence="10">
    <location>
        <begin position="1"/>
        <end position="99"/>
    </location>
</feature>
<dbReference type="PROSITE" id="PS50060">
    <property type="entry name" value="MAM_2"/>
    <property type="match status" value="1"/>
</dbReference>
<feature type="disulfide bond" evidence="7">
    <location>
        <begin position="240"/>
        <end position="249"/>
    </location>
</feature>
<dbReference type="Gene3D" id="4.10.400.10">
    <property type="entry name" value="Low-density Lipoprotein Receptor"/>
    <property type="match status" value="2"/>
</dbReference>
<feature type="disulfide bond" evidence="7">
    <location>
        <begin position="221"/>
        <end position="238"/>
    </location>
</feature>
<dbReference type="GO" id="GO:0016192">
    <property type="term" value="P:vesicle-mediated transport"/>
    <property type="evidence" value="ECO:0007669"/>
    <property type="project" value="UniProtKB-ARBA"/>
</dbReference>
<dbReference type="PROSITE" id="PS50068">
    <property type="entry name" value="LDLRA_2"/>
    <property type="match status" value="2"/>
</dbReference>
<evidence type="ECO:0000256" key="7">
    <source>
        <dbReference type="PROSITE-ProRule" id="PRU00076"/>
    </source>
</evidence>
<evidence type="ECO:0000256" key="5">
    <source>
        <dbReference type="ARBA" id="ARBA00023136"/>
    </source>
</evidence>
<dbReference type="EMBL" id="GEIB01001649">
    <property type="protein sequence ID" value="JAR86675.1"/>
    <property type="molecule type" value="Transcribed_RNA"/>
</dbReference>
<organism evidence="11">
    <name type="scientific">Alectorobius mimon</name>
    <dbReference type="NCBI Taxonomy" id="360319"/>
    <lineage>
        <taxon>Eukaryota</taxon>
        <taxon>Metazoa</taxon>
        <taxon>Ecdysozoa</taxon>
        <taxon>Arthropoda</taxon>
        <taxon>Chelicerata</taxon>
        <taxon>Arachnida</taxon>
        <taxon>Acari</taxon>
        <taxon>Parasitiformes</taxon>
        <taxon>Ixodida</taxon>
        <taxon>Ixodoidea</taxon>
        <taxon>Argasidae</taxon>
        <taxon>Ornithodorinae</taxon>
        <taxon>Alectorobius</taxon>
    </lineage>
</organism>
<dbReference type="PANTHER" id="PTHR24270">
    <property type="entry name" value="LOW-DENSITY LIPOPROTEIN RECEPTOR-RELATED"/>
    <property type="match status" value="1"/>
</dbReference>
<dbReference type="PROSITE" id="PS00022">
    <property type="entry name" value="EGF_1"/>
    <property type="match status" value="1"/>
</dbReference>
<dbReference type="PROSITE" id="PS50026">
    <property type="entry name" value="EGF_3"/>
    <property type="match status" value="1"/>
</dbReference>
<dbReference type="SMART" id="SM00192">
    <property type="entry name" value="LDLa"/>
    <property type="match status" value="2"/>
</dbReference>
<evidence type="ECO:0000259" key="10">
    <source>
        <dbReference type="PROSITE" id="PS50060"/>
    </source>
</evidence>
<evidence type="ECO:0000256" key="4">
    <source>
        <dbReference type="ARBA" id="ARBA00022989"/>
    </source>
</evidence>
<evidence type="ECO:0000256" key="6">
    <source>
        <dbReference type="ARBA" id="ARBA00023157"/>
    </source>
</evidence>
<dbReference type="InterPro" id="IPR002172">
    <property type="entry name" value="LDrepeatLR_classA_rpt"/>
</dbReference>
<dbReference type="InterPro" id="IPR000742">
    <property type="entry name" value="EGF"/>
</dbReference>
<accession>A0A147B8E4</accession>
<reference evidence="11" key="1">
    <citation type="submission" date="2016-03" db="EMBL/GenBank/DDBJ databases">
        <title>Gut transcriptome analysis on engorged females of Ornithodoros mimon (Acari: Argasidae) and phylogenetic inferences of soft ticks.</title>
        <authorList>
            <person name="Landulfo G.A."/>
            <person name="Giovanni D."/>
            <person name="Carvalho E."/>
            <person name="Junqueira-de-Azevedo I."/>
            <person name="Patane J."/>
            <person name="Mendoca R."/>
            <person name="Barros-Battesti D."/>
        </authorList>
    </citation>
    <scope>NUCLEOTIDE SEQUENCE</scope>
    <source>
        <strain evidence="11">Females</strain>
        <tissue evidence="11">Gut</tissue>
    </source>
</reference>
<dbReference type="InterPro" id="IPR000998">
    <property type="entry name" value="MAM_dom"/>
</dbReference>
<dbReference type="Gene3D" id="2.60.120.200">
    <property type="match status" value="1"/>
</dbReference>
<keyword evidence="3" id="KW-0677">Repeat</keyword>
<evidence type="ECO:0000256" key="2">
    <source>
        <dbReference type="ARBA" id="ARBA00022692"/>
    </source>
</evidence>
<dbReference type="SUPFAM" id="SSF49899">
    <property type="entry name" value="Concanavalin A-like lectins/glucanases"/>
    <property type="match status" value="1"/>
</dbReference>
<keyword evidence="5" id="KW-0472">Membrane</keyword>
<dbReference type="AlphaFoldDB" id="A0A147B8E4"/>
<dbReference type="Pfam" id="PF00057">
    <property type="entry name" value="Ldl_recept_a"/>
    <property type="match status" value="2"/>
</dbReference>
<feature type="disulfide bond" evidence="8">
    <location>
        <begin position="198"/>
        <end position="213"/>
    </location>
</feature>
<evidence type="ECO:0000256" key="8">
    <source>
        <dbReference type="PROSITE-ProRule" id="PRU00124"/>
    </source>
</evidence>
<keyword evidence="11" id="KW-0675">Receptor</keyword>
<protein>
    <submittedName>
        <fullName evidence="11">Mam and ldl receptor class a domain containing protein c10orf112 like</fullName>
    </submittedName>
</protein>
<dbReference type="PRINTS" id="PR00261">
    <property type="entry name" value="LDLRECEPTOR"/>
</dbReference>
<feature type="non-terminal residue" evidence="11">
    <location>
        <position position="1"/>
    </location>
</feature>
<keyword evidence="6 7" id="KW-1015">Disulfide bond</keyword>
<proteinExistence type="predicted"/>
<dbReference type="SUPFAM" id="SSF57424">
    <property type="entry name" value="LDL receptor-like module"/>
    <property type="match status" value="2"/>
</dbReference>
<dbReference type="Gene3D" id="2.10.25.10">
    <property type="entry name" value="Laminin"/>
    <property type="match status" value="1"/>
</dbReference>
<feature type="domain" description="EGF-like" evidence="9">
    <location>
        <begin position="214"/>
        <end position="250"/>
    </location>
</feature>
<dbReference type="InterPro" id="IPR013320">
    <property type="entry name" value="ConA-like_dom_sf"/>
</dbReference>
<evidence type="ECO:0000313" key="11">
    <source>
        <dbReference type="EMBL" id="JAR86675.1"/>
    </source>
</evidence>
<dbReference type="CDD" id="cd00112">
    <property type="entry name" value="LDLa"/>
    <property type="match status" value="2"/>
</dbReference>
<evidence type="ECO:0000256" key="3">
    <source>
        <dbReference type="ARBA" id="ARBA00022737"/>
    </source>
</evidence>
<dbReference type="GO" id="GO:0005886">
    <property type="term" value="C:plasma membrane"/>
    <property type="evidence" value="ECO:0007669"/>
    <property type="project" value="TreeGrafter"/>
</dbReference>
<sequence>AYLTSPLLAAGRCRVTFHVYMHGYEVNAVRVLQRDLEDGETGGTVMWEQKGEIGDFWVRRTLIFNGQKEFHVVFEVRSGKGPSDVVALDDVSFGEECSIVGPSTGSPAPFHPASPSVPAITTTKETSVATPDVPQVCQEDQFNCGGTCIPAILVCDGVSDCPDGTDEKCGEREQCSSEEFYCAVPTIGKSCMPRTFVCDGHPDCGDRSDESLCGACPRHFCKNSGLCILLEPQGFPNCSCRRNFGGFRCQETLSVGPSDAVVQVQTSSALHAWHILIPRWLLLWQSL</sequence>
<dbReference type="InterPro" id="IPR050685">
    <property type="entry name" value="LDLR"/>
</dbReference>
<keyword evidence="7" id="KW-0245">EGF-like domain</keyword>
<evidence type="ECO:0000259" key="9">
    <source>
        <dbReference type="PROSITE" id="PS50026"/>
    </source>
</evidence>
<comment type="caution">
    <text evidence="7">Lacks conserved residue(s) required for the propagation of feature annotation.</text>
</comment>